<evidence type="ECO:0000256" key="3">
    <source>
        <dbReference type="ARBA" id="ARBA00009225"/>
    </source>
</evidence>
<evidence type="ECO:0000256" key="9">
    <source>
        <dbReference type="ARBA" id="ARBA00044613"/>
    </source>
</evidence>
<comment type="caution">
    <text evidence="14">The sequence shown here is derived from an EMBL/GenBank/DDBJ whole genome shotgun (WGS) entry which is preliminary data.</text>
</comment>
<evidence type="ECO:0000313" key="14">
    <source>
        <dbReference type="EMBL" id="EDP44807.1"/>
    </source>
</evidence>
<dbReference type="GO" id="GO:0006013">
    <property type="term" value="P:mannose metabolic process"/>
    <property type="evidence" value="ECO:0007669"/>
    <property type="project" value="TreeGrafter"/>
</dbReference>
<evidence type="ECO:0000259" key="12">
    <source>
        <dbReference type="Pfam" id="PF00349"/>
    </source>
</evidence>
<dbReference type="GO" id="GO:0019158">
    <property type="term" value="F:mannokinase activity"/>
    <property type="evidence" value="ECO:0007669"/>
    <property type="project" value="TreeGrafter"/>
</dbReference>
<dbReference type="FunCoup" id="A8PX13">
    <property type="interactions" value="173"/>
</dbReference>
<dbReference type="VEuPathDB" id="FungiDB:MGL_1289"/>
<evidence type="ECO:0000256" key="6">
    <source>
        <dbReference type="ARBA" id="ARBA00022777"/>
    </source>
</evidence>
<comment type="catalytic activity">
    <reaction evidence="10">
        <text>D-fructose + ATP = D-fructose 6-phosphate + ADP + H(+)</text>
        <dbReference type="Rhea" id="RHEA:16125"/>
        <dbReference type="ChEBI" id="CHEBI:15378"/>
        <dbReference type="ChEBI" id="CHEBI:30616"/>
        <dbReference type="ChEBI" id="CHEBI:37721"/>
        <dbReference type="ChEBI" id="CHEBI:61527"/>
        <dbReference type="ChEBI" id="CHEBI:456216"/>
        <dbReference type="EC" id="2.7.1.1"/>
    </reaction>
    <physiologicalReaction direction="left-to-right" evidence="10">
        <dbReference type="Rhea" id="RHEA:16126"/>
    </physiologicalReaction>
</comment>
<organism evidence="14 15">
    <name type="scientific">Malassezia globosa (strain ATCC MYA-4612 / CBS 7966)</name>
    <name type="common">Dandruff-associated fungus</name>
    <dbReference type="NCBI Taxonomy" id="425265"/>
    <lineage>
        <taxon>Eukaryota</taxon>
        <taxon>Fungi</taxon>
        <taxon>Dikarya</taxon>
        <taxon>Basidiomycota</taxon>
        <taxon>Ustilaginomycotina</taxon>
        <taxon>Malasseziomycetes</taxon>
        <taxon>Malasseziales</taxon>
        <taxon>Malasseziaceae</taxon>
        <taxon>Malassezia</taxon>
    </lineage>
</organism>
<dbReference type="EMBL" id="AAYY01000003">
    <property type="protein sequence ID" value="EDP44807.1"/>
    <property type="molecule type" value="Genomic_DNA"/>
</dbReference>
<dbReference type="Pfam" id="PF00349">
    <property type="entry name" value="Hexokinase_1"/>
    <property type="match status" value="1"/>
</dbReference>
<evidence type="ECO:0000256" key="5">
    <source>
        <dbReference type="ARBA" id="ARBA00022741"/>
    </source>
</evidence>
<dbReference type="PRINTS" id="PR00475">
    <property type="entry name" value="HEXOKINASE"/>
</dbReference>
<dbReference type="InterPro" id="IPR022672">
    <property type="entry name" value="Hexokinase_N"/>
</dbReference>
<dbReference type="InterPro" id="IPR001312">
    <property type="entry name" value="Hexokinase"/>
</dbReference>
<keyword evidence="15" id="KW-1185">Reference proteome</keyword>
<dbReference type="OrthoDB" id="419537at2759"/>
<dbReference type="GO" id="GO:0008865">
    <property type="term" value="F:fructokinase activity"/>
    <property type="evidence" value="ECO:0007669"/>
    <property type="project" value="TreeGrafter"/>
</dbReference>
<dbReference type="KEGG" id="mgl:MGL_1289"/>
<keyword evidence="5 11" id="KW-0547">Nucleotide-binding</keyword>
<dbReference type="InterPro" id="IPR043129">
    <property type="entry name" value="ATPase_NBD"/>
</dbReference>
<dbReference type="AlphaFoldDB" id="A8PX13"/>
<dbReference type="SUPFAM" id="SSF53067">
    <property type="entry name" value="Actin-like ATPase domain"/>
    <property type="match status" value="2"/>
</dbReference>
<dbReference type="PROSITE" id="PS00378">
    <property type="entry name" value="HEXOKINASE_1"/>
    <property type="match status" value="1"/>
</dbReference>
<dbReference type="GO" id="GO:0005536">
    <property type="term" value="F:D-glucose binding"/>
    <property type="evidence" value="ECO:0007669"/>
    <property type="project" value="InterPro"/>
</dbReference>
<keyword evidence="8 11" id="KW-0324">Glycolysis</keyword>
<dbReference type="InParanoid" id="A8PX13"/>
<dbReference type="GO" id="GO:0006006">
    <property type="term" value="P:glucose metabolic process"/>
    <property type="evidence" value="ECO:0007669"/>
    <property type="project" value="TreeGrafter"/>
</dbReference>
<feature type="domain" description="Hexokinase N-terminal" evidence="12">
    <location>
        <begin position="18"/>
        <end position="212"/>
    </location>
</feature>
<dbReference type="PANTHER" id="PTHR19443">
    <property type="entry name" value="HEXOKINASE"/>
    <property type="match status" value="1"/>
</dbReference>
<evidence type="ECO:0000256" key="1">
    <source>
        <dbReference type="ARBA" id="ARBA00004888"/>
    </source>
</evidence>
<dbReference type="GeneID" id="5856326"/>
<evidence type="ECO:0000259" key="13">
    <source>
        <dbReference type="Pfam" id="PF03727"/>
    </source>
</evidence>
<dbReference type="GO" id="GO:0005829">
    <property type="term" value="C:cytosol"/>
    <property type="evidence" value="ECO:0007669"/>
    <property type="project" value="TreeGrafter"/>
</dbReference>
<dbReference type="GO" id="GO:0001678">
    <property type="term" value="P:intracellular glucose homeostasis"/>
    <property type="evidence" value="ECO:0007669"/>
    <property type="project" value="InterPro"/>
</dbReference>
<comment type="catalytic activity">
    <reaction evidence="9">
        <text>a D-hexose + ATP = a D-hexose 6-phosphate + ADP + H(+)</text>
        <dbReference type="Rhea" id="RHEA:22740"/>
        <dbReference type="ChEBI" id="CHEBI:4194"/>
        <dbReference type="ChEBI" id="CHEBI:15378"/>
        <dbReference type="ChEBI" id="CHEBI:30616"/>
        <dbReference type="ChEBI" id="CHEBI:229467"/>
        <dbReference type="ChEBI" id="CHEBI:456216"/>
        <dbReference type="EC" id="2.7.1.1"/>
    </reaction>
    <physiologicalReaction direction="left-to-right" evidence="9">
        <dbReference type="Rhea" id="RHEA:22741"/>
    </physiologicalReaction>
</comment>
<feature type="domain" description="Hexokinase C-terminal" evidence="13">
    <location>
        <begin position="219"/>
        <end position="458"/>
    </location>
</feature>
<dbReference type="InterPro" id="IPR019807">
    <property type="entry name" value="Hexokinase_BS"/>
</dbReference>
<keyword evidence="6 11" id="KW-0418">Kinase</keyword>
<proteinExistence type="inferred from homology"/>
<evidence type="ECO:0000256" key="4">
    <source>
        <dbReference type="ARBA" id="ARBA00022679"/>
    </source>
</evidence>
<accession>A8PX13</accession>
<dbReference type="GO" id="GO:0006096">
    <property type="term" value="P:glycolytic process"/>
    <property type="evidence" value="ECO:0007669"/>
    <property type="project" value="UniProtKB-UniPathway"/>
</dbReference>
<dbReference type="OMA" id="ADCVQQF"/>
<dbReference type="GO" id="GO:0005739">
    <property type="term" value="C:mitochondrion"/>
    <property type="evidence" value="ECO:0007669"/>
    <property type="project" value="TreeGrafter"/>
</dbReference>
<dbReference type="Gene3D" id="3.30.420.40">
    <property type="match status" value="1"/>
</dbReference>
<dbReference type="GO" id="GO:0005524">
    <property type="term" value="F:ATP binding"/>
    <property type="evidence" value="ECO:0007669"/>
    <property type="project" value="UniProtKB-UniRule"/>
</dbReference>
<dbReference type="FunFam" id="3.40.367.20:FF:000004">
    <property type="entry name" value="Phosphotransferase"/>
    <property type="match status" value="1"/>
</dbReference>
<dbReference type="STRING" id="425265.A8PX13"/>
<dbReference type="PANTHER" id="PTHR19443:SF16">
    <property type="entry name" value="HEXOKINASE TYPE 1-RELATED"/>
    <property type="match status" value="1"/>
</dbReference>
<dbReference type="InterPro" id="IPR022673">
    <property type="entry name" value="Hexokinase_C"/>
</dbReference>
<dbReference type="GO" id="GO:0004340">
    <property type="term" value="F:glucokinase activity"/>
    <property type="evidence" value="ECO:0007669"/>
    <property type="project" value="TreeGrafter"/>
</dbReference>
<dbReference type="RefSeq" id="XP_001732021.1">
    <property type="nucleotide sequence ID" value="XM_001731969.1"/>
</dbReference>
<name>A8PX13_MALGO</name>
<gene>
    <name evidence="14" type="ORF">MGL_1289</name>
</gene>
<evidence type="ECO:0000313" key="15">
    <source>
        <dbReference type="Proteomes" id="UP000008837"/>
    </source>
</evidence>
<evidence type="ECO:0000256" key="7">
    <source>
        <dbReference type="ARBA" id="ARBA00022840"/>
    </source>
</evidence>
<keyword evidence="4 11" id="KW-0808">Transferase</keyword>
<dbReference type="PROSITE" id="PS51748">
    <property type="entry name" value="HEXOKINASE_2"/>
    <property type="match status" value="1"/>
</dbReference>
<sequence length="471" mass="52984">MCFETPGAKENVLHEKEKHFEKLLSVSDETLQEINRNFVKVLSRGLEQEDQVVPMFPTFVFNWPTGKETGDFLSLDMGGTNIRTCLVRLKGDRTFELTQSKFRIQETYKHVDGQILFDYFAECIRDFIEQQYGSCDNISEDLSLGFTFSYPTVQKKIDHGVLTHWTKGFGNPNTEGHDCADLLRQSLKRARVPVKLSSIINDTTGTLIASNYVEPDTQIACIFGTGCNAAYMEDVSEIPKLAHLNLPPNEKMAINCEYGAFDSFDHKYLASVRTKYDEEIDLTSNKPHQQAFEKMIAGLYLGEIFRLIVCELIYEGVLFLGQETYKIEKPFSFDTAFLSLLETDPTDELLTVMGLFKYFFGLETELDERQFFRRLAQLIGTRSARLSACGIAAIVSKKNLLEKGCTVGIDGSLFSKYPHFSDRLHEALEGILGPKAKSIKTRQAEDGSGAGSAVIAAMTTARKKEGHLVHV</sequence>
<keyword evidence="7 11" id="KW-0067">ATP-binding</keyword>
<dbReference type="Gene3D" id="3.40.367.20">
    <property type="match status" value="1"/>
</dbReference>
<evidence type="ECO:0000256" key="2">
    <source>
        <dbReference type="ARBA" id="ARBA00005028"/>
    </source>
</evidence>
<evidence type="ECO:0000256" key="8">
    <source>
        <dbReference type="ARBA" id="ARBA00023152"/>
    </source>
</evidence>
<dbReference type="EC" id="2.7.1.-" evidence="11"/>
<dbReference type="Proteomes" id="UP000008837">
    <property type="component" value="Unassembled WGS sequence"/>
</dbReference>
<comment type="pathway">
    <text evidence="1">Carbohydrate degradation; glycolysis; D-glyceraldehyde 3-phosphate and glycerone phosphate from D-glucose: step 1/4.</text>
</comment>
<dbReference type="Pfam" id="PF03727">
    <property type="entry name" value="Hexokinase_2"/>
    <property type="match status" value="1"/>
</dbReference>
<protein>
    <recommendedName>
        <fullName evidence="11">Phosphotransferase</fullName>
        <ecNumber evidence="11">2.7.1.-</ecNumber>
    </recommendedName>
</protein>
<comment type="similarity">
    <text evidence="3 11">Belongs to the hexokinase family.</text>
</comment>
<comment type="pathway">
    <text evidence="2">Carbohydrate metabolism; hexose metabolism.</text>
</comment>
<reference evidence="14 15" key="1">
    <citation type="journal article" date="2007" name="Proc. Natl. Acad. Sci. U.S.A.">
        <title>Dandruff-associated Malassezia genomes reveal convergent and divergent virulence traits shared with plant and human fungal pathogens.</title>
        <authorList>
            <person name="Xu J."/>
            <person name="Saunders C.W."/>
            <person name="Hu P."/>
            <person name="Grant R.A."/>
            <person name="Boekhout T."/>
            <person name="Kuramae E.E."/>
            <person name="Kronstad J.W."/>
            <person name="Deangelis Y.M."/>
            <person name="Reeder N.L."/>
            <person name="Johnstone K.R."/>
            <person name="Leland M."/>
            <person name="Fieno A.M."/>
            <person name="Begley W.M."/>
            <person name="Sun Y."/>
            <person name="Lacey M.P."/>
            <person name="Chaudhary T."/>
            <person name="Keough T."/>
            <person name="Chu L."/>
            <person name="Sears R."/>
            <person name="Yuan B."/>
            <person name="Dawson T.L.Jr."/>
        </authorList>
    </citation>
    <scope>NUCLEOTIDE SEQUENCE [LARGE SCALE GENOMIC DNA]</scope>
    <source>
        <strain evidence="15">ATCC MYA-4612 / CBS 7966</strain>
    </source>
</reference>
<evidence type="ECO:0000256" key="10">
    <source>
        <dbReference type="ARBA" id="ARBA00047905"/>
    </source>
</evidence>
<evidence type="ECO:0000256" key="11">
    <source>
        <dbReference type="RuleBase" id="RU362007"/>
    </source>
</evidence>
<dbReference type="UniPathway" id="UPA00109">
    <property type="reaction ID" value="UER00180"/>
</dbReference>